<dbReference type="InParanoid" id="A0A2J7Q1I2"/>
<dbReference type="GO" id="GO:0000077">
    <property type="term" value="P:DNA damage checkpoint signaling"/>
    <property type="evidence" value="ECO:0007669"/>
    <property type="project" value="InterPro"/>
</dbReference>
<dbReference type="AlphaFoldDB" id="A0A2J7Q1I2"/>
<dbReference type="Proteomes" id="UP000235965">
    <property type="component" value="Unassembled WGS sequence"/>
</dbReference>
<gene>
    <name evidence="6" type="primary">RAD1_1</name>
    <name evidence="6" type="ORF">B7P43_G16284</name>
</gene>
<dbReference type="CDD" id="cd00577">
    <property type="entry name" value="PCNA"/>
    <property type="match status" value="1"/>
</dbReference>
<sequence length="276" mass="30625">MSILSQNADVEDDCLFEAYLDSVKNISVLLKAVNFKDNGICFATDKGLKVTVEDSKCVQASAFIQREVFQHYTLNDEQVVFKVNISVLVECLNIFGGSATALKMCYQGYGFPLTLLLEEGGVITDCSIRTLEAEEILDFNFSAANVLNKIILRSECLKEVFAELDTSSDLIEILLSPDPPYFRITTAGTAGDTKIDIPKNSDMIETFQCTTLATSRYKLSHVKPSSKSLAVSQKVSIRTDDRGLLCFQYMIPADNHTCFIEYCCTPVADIDGEYDE</sequence>
<organism evidence="6 7">
    <name type="scientific">Cryptotermes secundus</name>
    <dbReference type="NCBI Taxonomy" id="105785"/>
    <lineage>
        <taxon>Eukaryota</taxon>
        <taxon>Metazoa</taxon>
        <taxon>Ecdysozoa</taxon>
        <taxon>Arthropoda</taxon>
        <taxon>Hexapoda</taxon>
        <taxon>Insecta</taxon>
        <taxon>Pterygota</taxon>
        <taxon>Neoptera</taxon>
        <taxon>Polyneoptera</taxon>
        <taxon>Dictyoptera</taxon>
        <taxon>Blattodea</taxon>
        <taxon>Blattoidea</taxon>
        <taxon>Termitoidae</taxon>
        <taxon>Kalotermitidae</taxon>
        <taxon>Cryptotermitinae</taxon>
        <taxon>Cryptotermes</taxon>
    </lineage>
</organism>
<keyword evidence="7" id="KW-1185">Reference proteome</keyword>
<dbReference type="PRINTS" id="PR01246">
    <property type="entry name" value="RAD1REPAIR"/>
</dbReference>
<evidence type="ECO:0000256" key="3">
    <source>
        <dbReference type="ARBA" id="ARBA00022763"/>
    </source>
</evidence>
<evidence type="ECO:0000256" key="1">
    <source>
        <dbReference type="ARBA" id="ARBA00004123"/>
    </source>
</evidence>
<evidence type="ECO:0000256" key="2">
    <source>
        <dbReference type="ARBA" id="ARBA00010991"/>
    </source>
</evidence>
<keyword evidence="3" id="KW-0227">DNA damage</keyword>
<comment type="subcellular location">
    <subcellularLocation>
        <location evidence="1">Nucleus</location>
    </subcellularLocation>
</comment>
<accession>A0A2J7Q1I2</accession>
<dbReference type="FunCoup" id="A0A2J7Q1I2">
    <property type="interactions" value="1552"/>
</dbReference>
<proteinExistence type="inferred from homology"/>
<protein>
    <submittedName>
        <fullName evidence="6">Cell cycle checkpoint protein RAD1</fullName>
    </submittedName>
</protein>
<dbReference type="GO" id="GO:0030896">
    <property type="term" value="C:checkpoint clamp complex"/>
    <property type="evidence" value="ECO:0007669"/>
    <property type="project" value="TreeGrafter"/>
</dbReference>
<dbReference type="Gene3D" id="3.70.10.10">
    <property type="match status" value="1"/>
</dbReference>
<comment type="caution">
    <text evidence="6">The sequence shown here is derived from an EMBL/GenBank/DDBJ whole genome shotgun (WGS) entry which is preliminary data.</text>
</comment>
<dbReference type="OrthoDB" id="337581at2759"/>
<dbReference type="InterPro" id="IPR046938">
    <property type="entry name" value="DNA_clamp_sf"/>
</dbReference>
<dbReference type="InterPro" id="IPR003021">
    <property type="entry name" value="Rad1_Rec1_Rad17"/>
</dbReference>
<dbReference type="PANTHER" id="PTHR10870">
    <property type="entry name" value="CELL CYCLE CHECKPOINT PROTEIN RAD1"/>
    <property type="match status" value="1"/>
</dbReference>
<evidence type="ECO:0000313" key="7">
    <source>
        <dbReference type="Proteomes" id="UP000235965"/>
    </source>
</evidence>
<keyword evidence="4" id="KW-0234">DNA repair</keyword>
<reference evidence="6 7" key="1">
    <citation type="submission" date="2017-12" db="EMBL/GenBank/DDBJ databases">
        <title>Hemimetabolous genomes reveal molecular basis of termite eusociality.</title>
        <authorList>
            <person name="Harrison M.C."/>
            <person name="Jongepier E."/>
            <person name="Robertson H.M."/>
            <person name="Arning N."/>
            <person name="Bitard-Feildel T."/>
            <person name="Chao H."/>
            <person name="Childers C.P."/>
            <person name="Dinh H."/>
            <person name="Doddapaneni H."/>
            <person name="Dugan S."/>
            <person name="Gowin J."/>
            <person name="Greiner C."/>
            <person name="Han Y."/>
            <person name="Hu H."/>
            <person name="Hughes D.S.T."/>
            <person name="Huylmans A.-K."/>
            <person name="Kemena C."/>
            <person name="Kremer L.P.M."/>
            <person name="Lee S.L."/>
            <person name="Lopez-Ezquerra A."/>
            <person name="Mallet L."/>
            <person name="Monroy-Kuhn J.M."/>
            <person name="Moser A."/>
            <person name="Murali S.C."/>
            <person name="Muzny D.M."/>
            <person name="Otani S."/>
            <person name="Piulachs M.-D."/>
            <person name="Poelchau M."/>
            <person name="Qu J."/>
            <person name="Schaub F."/>
            <person name="Wada-Katsumata A."/>
            <person name="Worley K.C."/>
            <person name="Xie Q."/>
            <person name="Ylla G."/>
            <person name="Poulsen M."/>
            <person name="Gibbs R.A."/>
            <person name="Schal C."/>
            <person name="Richards S."/>
            <person name="Belles X."/>
            <person name="Korb J."/>
            <person name="Bornberg-Bauer E."/>
        </authorList>
    </citation>
    <scope>NUCLEOTIDE SEQUENCE [LARGE SCALE GENOMIC DNA]</scope>
    <source>
        <tissue evidence="6">Whole body</tissue>
    </source>
</reference>
<comment type="similarity">
    <text evidence="2">Belongs to the rad1 family.</text>
</comment>
<name>A0A2J7Q1I2_9NEOP</name>
<dbReference type="PRINTS" id="PR01245">
    <property type="entry name" value="RAD1REC1"/>
</dbReference>
<evidence type="ECO:0000256" key="5">
    <source>
        <dbReference type="ARBA" id="ARBA00023242"/>
    </source>
</evidence>
<evidence type="ECO:0000256" key="4">
    <source>
        <dbReference type="ARBA" id="ARBA00023204"/>
    </source>
</evidence>
<dbReference type="PANTHER" id="PTHR10870:SF0">
    <property type="entry name" value="CELL CYCLE CHECKPOINT PROTEIN RAD1"/>
    <property type="match status" value="1"/>
</dbReference>
<dbReference type="InterPro" id="IPR003011">
    <property type="entry name" value="Cell_cycle_checkpoint_Rad1"/>
</dbReference>
<dbReference type="EMBL" id="NEVH01019409">
    <property type="protein sequence ID" value="PNF22435.1"/>
    <property type="molecule type" value="Genomic_DNA"/>
</dbReference>
<keyword evidence="5" id="KW-0539">Nucleus</keyword>
<dbReference type="GO" id="GO:0006281">
    <property type="term" value="P:DNA repair"/>
    <property type="evidence" value="ECO:0007669"/>
    <property type="project" value="UniProtKB-KW"/>
</dbReference>
<dbReference type="Pfam" id="PF02144">
    <property type="entry name" value="Rad1"/>
    <property type="match status" value="1"/>
</dbReference>
<dbReference type="STRING" id="105785.A0A2J7Q1I2"/>
<evidence type="ECO:0000313" key="6">
    <source>
        <dbReference type="EMBL" id="PNF22435.1"/>
    </source>
</evidence>
<dbReference type="SUPFAM" id="SSF55979">
    <property type="entry name" value="DNA clamp"/>
    <property type="match status" value="1"/>
</dbReference>